<evidence type="ECO:0000256" key="4">
    <source>
        <dbReference type="ARBA" id="ARBA00022989"/>
    </source>
</evidence>
<dbReference type="RefSeq" id="WP_189420847.1">
    <property type="nucleotide sequence ID" value="NZ_BMYZ01000004.1"/>
</dbReference>
<dbReference type="Proteomes" id="UP000619761">
    <property type="component" value="Unassembled WGS sequence"/>
</dbReference>
<dbReference type="InterPro" id="IPR003838">
    <property type="entry name" value="ABC3_permease_C"/>
</dbReference>
<proteinExistence type="predicted"/>
<feature type="domain" description="ABC3 transporter permease C-terminal" evidence="7">
    <location>
        <begin position="713"/>
        <end position="827"/>
    </location>
</feature>
<dbReference type="Pfam" id="PF12704">
    <property type="entry name" value="MacB_PCD"/>
    <property type="match status" value="1"/>
</dbReference>
<feature type="transmembrane region" description="Helical" evidence="6">
    <location>
        <begin position="306"/>
        <end position="332"/>
    </location>
</feature>
<feature type="transmembrane region" description="Helical" evidence="6">
    <location>
        <begin position="402"/>
        <end position="423"/>
    </location>
</feature>
<feature type="transmembrane region" description="Helical" evidence="6">
    <location>
        <begin position="21"/>
        <end position="42"/>
    </location>
</feature>
<dbReference type="PANTHER" id="PTHR30572:SF18">
    <property type="entry name" value="ABC-TYPE MACROLIDE FAMILY EXPORT SYSTEM PERMEASE COMPONENT 2"/>
    <property type="match status" value="1"/>
</dbReference>
<evidence type="ECO:0000256" key="1">
    <source>
        <dbReference type="ARBA" id="ARBA00004651"/>
    </source>
</evidence>
<evidence type="ECO:0000259" key="8">
    <source>
        <dbReference type="Pfam" id="PF12704"/>
    </source>
</evidence>
<evidence type="ECO:0000313" key="9">
    <source>
        <dbReference type="EMBL" id="GGY86284.1"/>
    </source>
</evidence>
<keyword evidence="5 6" id="KW-0472">Membrane</keyword>
<keyword evidence="4 6" id="KW-1133">Transmembrane helix</keyword>
<keyword evidence="2" id="KW-1003">Cell membrane</keyword>
<evidence type="ECO:0000259" key="7">
    <source>
        <dbReference type="Pfam" id="PF02687"/>
    </source>
</evidence>
<feature type="transmembrane region" description="Helical" evidence="6">
    <location>
        <begin position="797"/>
        <end position="824"/>
    </location>
</feature>
<evidence type="ECO:0000256" key="2">
    <source>
        <dbReference type="ARBA" id="ARBA00022475"/>
    </source>
</evidence>
<accession>A0ABQ3BA93</accession>
<reference evidence="10" key="1">
    <citation type="journal article" date="2019" name="Int. J. Syst. Evol. Microbiol.">
        <title>The Global Catalogue of Microorganisms (GCM) 10K type strain sequencing project: providing services to taxonomists for standard genome sequencing and annotation.</title>
        <authorList>
            <consortium name="The Broad Institute Genomics Platform"/>
            <consortium name="The Broad Institute Genome Sequencing Center for Infectious Disease"/>
            <person name="Wu L."/>
            <person name="Ma J."/>
        </authorList>
    </citation>
    <scope>NUCLEOTIDE SEQUENCE [LARGE SCALE GENOMIC DNA]</scope>
    <source>
        <strain evidence="10">KCTC 32239</strain>
    </source>
</reference>
<feature type="domain" description="MacB-like periplasmic core" evidence="8">
    <location>
        <begin position="20"/>
        <end position="261"/>
    </location>
</feature>
<dbReference type="InterPro" id="IPR050250">
    <property type="entry name" value="Macrolide_Exporter_MacB"/>
</dbReference>
<evidence type="ECO:0000256" key="6">
    <source>
        <dbReference type="SAM" id="Phobius"/>
    </source>
</evidence>
<dbReference type="EMBL" id="BMYZ01000004">
    <property type="protein sequence ID" value="GGY86284.1"/>
    <property type="molecule type" value="Genomic_DNA"/>
</dbReference>
<dbReference type="Pfam" id="PF02687">
    <property type="entry name" value="FtsX"/>
    <property type="match status" value="2"/>
</dbReference>
<protein>
    <submittedName>
        <fullName evidence="9">ABC transporter permease</fullName>
    </submittedName>
</protein>
<evidence type="ECO:0000256" key="5">
    <source>
        <dbReference type="ARBA" id="ARBA00023136"/>
    </source>
</evidence>
<dbReference type="InterPro" id="IPR025857">
    <property type="entry name" value="MacB_PCD"/>
</dbReference>
<feature type="transmembrane region" description="Helical" evidence="6">
    <location>
        <begin position="360"/>
        <end position="382"/>
    </location>
</feature>
<feature type="domain" description="ABC3 transporter permease C-terminal" evidence="7">
    <location>
        <begin position="312"/>
        <end position="428"/>
    </location>
</feature>
<keyword evidence="3 6" id="KW-0812">Transmembrane</keyword>
<feature type="transmembrane region" description="Helical" evidence="6">
    <location>
        <begin position="766"/>
        <end position="785"/>
    </location>
</feature>
<keyword evidence="10" id="KW-1185">Reference proteome</keyword>
<comment type="subcellular location">
    <subcellularLocation>
        <location evidence="1">Cell membrane</location>
        <topology evidence="1">Multi-pass membrane protein</topology>
    </subcellularLocation>
</comment>
<organism evidence="9 10">
    <name type="scientific">Cellvibrio zantedeschiae</name>
    <dbReference type="NCBI Taxonomy" id="1237077"/>
    <lineage>
        <taxon>Bacteria</taxon>
        <taxon>Pseudomonadati</taxon>
        <taxon>Pseudomonadota</taxon>
        <taxon>Gammaproteobacteria</taxon>
        <taxon>Cellvibrionales</taxon>
        <taxon>Cellvibrionaceae</taxon>
        <taxon>Cellvibrio</taxon>
    </lineage>
</organism>
<feature type="transmembrane region" description="Helical" evidence="6">
    <location>
        <begin position="450"/>
        <end position="469"/>
    </location>
</feature>
<comment type="caution">
    <text evidence="9">The sequence shown here is derived from an EMBL/GenBank/DDBJ whole genome shotgun (WGS) entry which is preliminary data.</text>
</comment>
<evidence type="ECO:0000313" key="10">
    <source>
        <dbReference type="Proteomes" id="UP000619761"/>
    </source>
</evidence>
<evidence type="ECO:0000256" key="3">
    <source>
        <dbReference type="ARBA" id="ARBA00022692"/>
    </source>
</evidence>
<gene>
    <name evidence="9" type="ORF">GCM10011613_34220</name>
</gene>
<sequence>MFKNYLITTLRNLLKHKIHSALTIIGLAVGFAASAIIIIINYTEMNYDRHWENSDRIFQIESTVNFQNENRKSPFVYTDIYEIIKEKIPEIEHISRQNQNETKVRIIRNGTNNNEEFQEYASAVDNDFFEIFNYPIAKGSLKDFYTDESTTVITEELEKKLFGRESAIGKTINIETTNLVLSEIHPAEANSRPTTYKDFKIAAVIANSPYKTSILRQNIFIHLQKITTPEPGKGAAFSQALVMYVKVKPNANILKIQNRLPKLQDEFTSSPLVNGKKSSEIHLVSFLNIKDAHLKGSNVTGQIEKIWMLFGLAAIILLMASINYINLALAAYSRRQKEIALRKTLGASKKNIIHQFLSESLLIAILALLISLICIELCIPWLKSTVNLDIEISYTYAPQILGYLFTMALTVGLVSGAYPSFYLSQFNPAATLKSNKSLESLTSIRFRKGLVVSQFIISGVMITSVSIIATQMHKAQTLDPGYQTKNIIFATHSALSAANRGSVENIKYQISKIPGVQLVTLAMPSLPGKYGQQMLVSRQGNAPSTVIGLQQAQLAGPDDLKVFNIKLIAGKYFSAPVNTDENRSAIQNKIYINEQALAPLGFKNAEDAINQQIYVAYSRTYKMQMTIVGVTAAIHIGSFNAPDAPCFFWPISSTGMPIGFALRYEGNDRKAITESIKSIWKQSLGYMPHTWFIEDAIADEYKNENLIARFVYMFTGIAIFISCLGLYGLATHATNNRRKEIGLRKVHGASISNIVRLLLWQFSKPVLFANIVIWPIALYAGSRWLEQFINRINIWQWGPVFCLISALAALLIAWITVGGQALLVAREKPVHALREE</sequence>
<name>A0ABQ3BA93_9GAMM</name>
<dbReference type="PANTHER" id="PTHR30572">
    <property type="entry name" value="MEMBRANE COMPONENT OF TRANSPORTER-RELATED"/>
    <property type="match status" value="1"/>
</dbReference>
<feature type="transmembrane region" description="Helical" evidence="6">
    <location>
        <begin position="710"/>
        <end position="730"/>
    </location>
</feature>